<dbReference type="Pfam" id="PF00270">
    <property type="entry name" value="DEAD"/>
    <property type="match status" value="1"/>
</dbReference>
<reference evidence="2 3" key="1">
    <citation type="journal article" date="2021" name="Nat. Plants">
        <title>The Taxus genome provides insights into paclitaxel biosynthesis.</title>
        <authorList>
            <person name="Xiong X."/>
            <person name="Gou J."/>
            <person name="Liao Q."/>
            <person name="Li Y."/>
            <person name="Zhou Q."/>
            <person name="Bi G."/>
            <person name="Li C."/>
            <person name="Du R."/>
            <person name="Wang X."/>
            <person name="Sun T."/>
            <person name="Guo L."/>
            <person name="Liang H."/>
            <person name="Lu P."/>
            <person name="Wu Y."/>
            <person name="Zhang Z."/>
            <person name="Ro D.K."/>
            <person name="Shang Y."/>
            <person name="Huang S."/>
            <person name="Yan J."/>
        </authorList>
    </citation>
    <scope>NUCLEOTIDE SEQUENCE [LARGE SCALE GENOMIC DNA]</scope>
    <source>
        <strain evidence="2">Ta-2019</strain>
    </source>
</reference>
<feature type="domain" description="Helicase ATP-binding" evidence="1">
    <location>
        <begin position="11"/>
        <end position="206"/>
    </location>
</feature>
<dbReference type="GO" id="GO:0043138">
    <property type="term" value="F:3'-5' DNA helicase activity"/>
    <property type="evidence" value="ECO:0007669"/>
    <property type="project" value="UniProtKB-EC"/>
</dbReference>
<proteinExistence type="predicted"/>
<dbReference type="InterPro" id="IPR014001">
    <property type="entry name" value="Helicase_ATP-bd"/>
</dbReference>
<evidence type="ECO:0000259" key="1">
    <source>
        <dbReference type="PROSITE" id="PS51192"/>
    </source>
</evidence>
<dbReference type="AlphaFoldDB" id="A0AA38LCI9"/>
<dbReference type="PROSITE" id="PS51192">
    <property type="entry name" value="HELICASE_ATP_BIND_1"/>
    <property type="match status" value="1"/>
</dbReference>
<name>A0AA38LCI9_TAXCH</name>
<dbReference type="GO" id="GO:0005524">
    <property type="term" value="F:ATP binding"/>
    <property type="evidence" value="ECO:0007669"/>
    <property type="project" value="InterPro"/>
</dbReference>
<dbReference type="Gene3D" id="3.40.50.300">
    <property type="entry name" value="P-loop containing nucleotide triphosphate hydrolases"/>
    <property type="match status" value="1"/>
</dbReference>
<dbReference type="Proteomes" id="UP000824469">
    <property type="component" value="Unassembled WGS sequence"/>
</dbReference>
<sequence length="206" mass="22534">YFNSLQSECFLGTFLSDINMVISAPTGSGKTVLFELCILRLLSRYLTPGGKLSLIRGGFKTIYIAPSKALVQEKLRSWKHKFGQSLGVKCIELTGDSEAYNAQDMQETDIILTTPEKFDSVSRRCVKNGGLGFFGDIALLLIDEVHILSESRGAALEAITSRIKMLAHSPELSSCPLANIRFVAVSATIPNIEDLGKNFLIPMTLS</sequence>
<dbReference type="EMBL" id="JAHRHJ020000004">
    <property type="protein sequence ID" value="KAH9319131.1"/>
    <property type="molecule type" value="Genomic_DNA"/>
</dbReference>
<dbReference type="GO" id="GO:0003676">
    <property type="term" value="F:nucleic acid binding"/>
    <property type="evidence" value="ECO:0007669"/>
    <property type="project" value="InterPro"/>
</dbReference>
<dbReference type="InterPro" id="IPR052247">
    <property type="entry name" value="Meiotic_Crossover_Helicase"/>
</dbReference>
<protein>
    <recommendedName>
        <fullName evidence="1">Helicase ATP-binding domain-containing protein</fullName>
    </recommendedName>
</protein>
<feature type="non-terminal residue" evidence="2">
    <location>
        <position position="1"/>
    </location>
</feature>
<accession>A0AA38LCI9</accession>
<gene>
    <name evidence="2" type="ORF">KI387_020900</name>
</gene>
<evidence type="ECO:0000313" key="2">
    <source>
        <dbReference type="EMBL" id="KAH9319131.1"/>
    </source>
</evidence>
<dbReference type="PANTHER" id="PTHR47835">
    <property type="entry name" value="HFM1, ATP DEPENDENT DNA HELICASE HOMOLOG"/>
    <property type="match status" value="1"/>
</dbReference>
<feature type="non-terminal residue" evidence="2">
    <location>
        <position position="206"/>
    </location>
</feature>
<dbReference type="SMART" id="SM00487">
    <property type="entry name" value="DEXDc"/>
    <property type="match status" value="1"/>
</dbReference>
<dbReference type="SUPFAM" id="SSF52540">
    <property type="entry name" value="P-loop containing nucleoside triphosphate hydrolases"/>
    <property type="match status" value="1"/>
</dbReference>
<evidence type="ECO:0000313" key="3">
    <source>
        <dbReference type="Proteomes" id="UP000824469"/>
    </source>
</evidence>
<organism evidence="2 3">
    <name type="scientific">Taxus chinensis</name>
    <name type="common">Chinese yew</name>
    <name type="synonym">Taxus wallichiana var. chinensis</name>
    <dbReference type="NCBI Taxonomy" id="29808"/>
    <lineage>
        <taxon>Eukaryota</taxon>
        <taxon>Viridiplantae</taxon>
        <taxon>Streptophyta</taxon>
        <taxon>Embryophyta</taxon>
        <taxon>Tracheophyta</taxon>
        <taxon>Spermatophyta</taxon>
        <taxon>Pinopsida</taxon>
        <taxon>Pinidae</taxon>
        <taxon>Conifers II</taxon>
        <taxon>Cupressales</taxon>
        <taxon>Taxaceae</taxon>
        <taxon>Taxus</taxon>
    </lineage>
</organism>
<keyword evidence="3" id="KW-1185">Reference proteome</keyword>
<dbReference type="PANTHER" id="PTHR47835:SF3">
    <property type="entry name" value="HELICASE FOR MEIOSIS 1"/>
    <property type="match status" value="1"/>
</dbReference>
<dbReference type="OMA" id="GDNENYK"/>
<dbReference type="InterPro" id="IPR011545">
    <property type="entry name" value="DEAD/DEAH_box_helicase_dom"/>
</dbReference>
<dbReference type="GO" id="GO:0016787">
    <property type="term" value="F:hydrolase activity"/>
    <property type="evidence" value="ECO:0007669"/>
    <property type="project" value="UniProtKB-KW"/>
</dbReference>
<dbReference type="InterPro" id="IPR027417">
    <property type="entry name" value="P-loop_NTPase"/>
</dbReference>
<comment type="caution">
    <text evidence="2">The sequence shown here is derived from an EMBL/GenBank/DDBJ whole genome shotgun (WGS) entry which is preliminary data.</text>
</comment>